<dbReference type="EMBL" id="PITJ01000397">
    <property type="protein sequence ID" value="TBU02888.1"/>
    <property type="molecule type" value="Genomic_DNA"/>
</dbReference>
<sequence>MDKNTKDNEKEKKLKPKNQSESLVENKNTIIFNKDNTEIILDKEKGLHKDGHKKQYNDISDTFETTELIPNNKVNTNYNQSANVPEASDLLCKEKLILNNKPFDNLSDNLEANIFQNRYKNKYKILFDIENIKKILFLENDKYIFCNDYTVFYKIDQNLMKYEFVNKIFTIYFDNKNIFVITETCKIIVFNVEEERVLCIESGIGKKLHLSKRFDRKIYFVFDDGTLYSVTFDDIKMVKIQFENRKIQNNTFYLDSRNGENDSSDSTDKSDISFEYELESDNSILGKNIFVKNVFVNNNIYISDLFGNVYILENEITFLYSHFSDVQCMKGNDKILLTYSENFLVSIYDIENNKIMYKNKFDVPIFIINLEYYVKEYTICNFSDQEIQKDLPKYNFIKFNKNYFCIVTKENVLVTGEIA</sequence>
<evidence type="ECO:0000313" key="2">
    <source>
        <dbReference type="EMBL" id="TBU02888.1"/>
    </source>
</evidence>
<feature type="compositionally biased region" description="Basic and acidic residues" evidence="1">
    <location>
        <begin position="1"/>
        <end position="12"/>
    </location>
</feature>
<name>A0A4Q9L5L7_9MICR</name>
<dbReference type="VEuPathDB" id="MicrosporidiaDB:CWI37_0397p0020"/>
<organism evidence="2 3">
    <name type="scientific">Hamiltosporidium tvaerminnensis</name>
    <dbReference type="NCBI Taxonomy" id="1176355"/>
    <lineage>
        <taxon>Eukaryota</taxon>
        <taxon>Fungi</taxon>
        <taxon>Fungi incertae sedis</taxon>
        <taxon>Microsporidia</taxon>
        <taxon>Dubosqiidae</taxon>
        <taxon>Hamiltosporidium</taxon>
    </lineage>
</organism>
<accession>A0A4Q9L5L7</accession>
<proteinExistence type="predicted"/>
<gene>
    <name evidence="2" type="ORF">CWI37_0397p0020</name>
</gene>
<feature type="region of interest" description="Disordered" evidence="1">
    <location>
        <begin position="1"/>
        <end position="22"/>
    </location>
</feature>
<reference evidence="2 3" key="1">
    <citation type="submission" date="2017-12" db="EMBL/GenBank/DDBJ databases">
        <authorList>
            <person name="Pombert J.-F."/>
            <person name="Haag K.L."/>
            <person name="Ebert D."/>
        </authorList>
    </citation>
    <scope>NUCLEOTIDE SEQUENCE [LARGE SCALE GENOMIC DNA]</scope>
    <source>
        <strain evidence="2">FI-OER-3-3</strain>
    </source>
</reference>
<dbReference type="Proteomes" id="UP000292362">
    <property type="component" value="Unassembled WGS sequence"/>
</dbReference>
<protein>
    <submittedName>
        <fullName evidence="2">Uncharacterized protein</fullName>
    </submittedName>
</protein>
<dbReference type="InterPro" id="IPR036322">
    <property type="entry name" value="WD40_repeat_dom_sf"/>
</dbReference>
<dbReference type="AlphaFoldDB" id="A0A4Q9L5L7"/>
<comment type="caution">
    <text evidence="2">The sequence shown here is derived from an EMBL/GenBank/DDBJ whole genome shotgun (WGS) entry which is preliminary data.</text>
</comment>
<dbReference type="SUPFAM" id="SSF50978">
    <property type="entry name" value="WD40 repeat-like"/>
    <property type="match status" value="1"/>
</dbReference>
<evidence type="ECO:0000313" key="3">
    <source>
        <dbReference type="Proteomes" id="UP000292362"/>
    </source>
</evidence>
<evidence type="ECO:0000256" key="1">
    <source>
        <dbReference type="SAM" id="MobiDB-lite"/>
    </source>
</evidence>